<dbReference type="AlphaFoldDB" id="A0AA37SS39"/>
<name>A0AA37SS39_9BACT</name>
<evidence type="ECO:0000313" key="2">
    <source>
        <dbReference type="Proteomes" id="UP001156666"/>
    </source>
</evidence>
<reference evidence="1" key="1">
    <citation type="journal article" date="2014" name="Int. J. Syst. Evol. Microbiol.">
        <title>Complete genome sequence of Corynebacterium casei LMG S-19264T (=DSM 44701T), isolated from a smear-ripened cheese.</title>
        <authorList>
            <consortium name="US DOE Joint Genome Institute (JGI-PGF)"/>
            <person name="Walter F."/>
            <person name="Albersmeier A."/>
            <person name="Kalinowski J."/>
            <person name="Ruckert C."/>
        </authorList>
    </citation>
    <scope>NUCLEOTIDE SEQUENCE</scope>
    <source>
        <strain evidence="1">NBRC 108769</strain>
    </source>
</reference>
<dbReference type="InterPro" id="IPR000801">
    <property type="entry name" value="Esterase-like"/>
</dbReference>
<dbReference type="Gene3D" id="3.40.50.1820">
    <property type="entry name" value="alpha/beta hydrolase"/>
    <property type="match status" value="1"/>
</dbReference>
<dbReference type="EMBL" id="BSOH01000010">
    <property type="protein sequence ID" value="GLR17148.1"/>
    <property type="molecule type" value="Genomic_DNA"/>
</dbReference>
<keyword evidence="2" id="KW-1185">Reference proteome</keyword>
<comment type="caution">
    <text evidence="1">The sequence shown here is derived from an EMBL/GenBank/DDBJ whole genome shotgun (WGS) entry which is preliminary data.</text>
</comment>
<dbReference type="Pfam" id="PF00756">
    <property type="entry name" value="Esterase"/>
    <property type="match status" value="1"/>
</dbReference>
<dbReference type="SUPFAM" id="SSF53474">
    <property type="entry name" value="alpha/beta-Hydrolases"/>
    <property type="match status" value="1"/>
</dbReference>
<dbReference type="InterPro" id="IPR050583">
    <property type="entry name" value="Mycobacterial_A85_antigen"/>
</dbReference>
<dbReference type="PANTHER" id="PTHR48098:SF6">
    <property type="entry name" value="FERRI-BACILLIBACTIN ESTERASE BESA"/>
    <property type="match status" value="1"/>
</dbReference>
<dbReference type="RefSeq" id="WP_235293978.1">
    <property type="nucleotide sequence ID" value="NZ_BSOH01000010.1"/>
</dbReference>
<protein>
    <recommendedName>
        <fullName evidence="3">Carbohydrate esterase</fullName>
    </recommendedName>
</protein>
<evidence type="ECO:0000313" key="1">
    <source>
        <dbReference type="EMBL" id="GLR17148.1"/>
    </source>
</evidence>
<reference evidence="1" key="2">
    <citation type="submission" date="2023-01" db="EMBL/GenBank/DDBJ databases">
        <title>Draft genome sequence of Portibacter lacus strain NBRC 108769.</title>
        <authorList>
            <person name="Sun Q."/>
            <person name="Mori K."/>
        </authorList>
    </citation>
    <scope>NUCLEOTIDE SEQUENCE</scope>
    <source>
        <strain evidence="1">NBRC 108769</strain>
    </source>
</reference>
<dbReference type="Proteomes" id="UP001156666">
    <property type="component" value="Unassembled WGS sequence"/>
</dbReference>
<accession>A0AA37SS39</accession>
<dbReference type="PANTHER" id="PTHR48098">
    <property type="entry name" value="ENTEROCHELIN ESTERASE-RELATED"/>
    <property type="match status" value="1"/>
</dbReference>
<proteinExistence type="predicted"/>
<gene>
    <name evidence="1" type="ORF">GCM10007940_17630</name>
</gene>
<sequence>MTNYNPIIEVIEEAYYIAEFDTTRKISALLPYDYYESEKHYAVLYLQDGQNLFNPHAPFGDWAIDKSLAILAQDGYKDLIIIAIDHGDEKRTSEYLPYKHSKYGEGQGKSYINFMREKLIPYVNNKYRVLTDYADTGIGGSSMGGLISLYGGLKHPEIFGKLMVFSPSLWIAKKIYKEAKKFTPRTDTKVYVYAGGKESKTHLNNVLRLEGIFKDKISDDAFFDMEVKINPTGKHSEWYWAQEFPKAVKWLFYDKRF</sequence>
<evidence type="ECO:0008006" key="3">
    <source>
        <dbReference type="Google" id="ProtNLM"/>
    </source>
</evidence>
<organism evidence="1 2">
    <name type="scientific">Portibacter lacus</name>
    <dbReference type="NCBI Taxonomy" id="1099794"/>
    <lineage>
        <taxon>Bacteria</taxon>
        <taxon>Pseudomonadati</taxon>
        <taxon>Bacteroidota</taxon>
        <taxon>Saprospiria</taxon>
        <taxon>Saprospirales</taxon>
        <taxon>Haliscomenobacteraceae</taxon>
        <taxon>Portibacter</taxon>
    </lineage>
</organism>
<dbReference type="InterPro" id="IPR029058">
    <property type="entry name" value="AB_hydrolase_fold"/>
</dbReference>